<gene>
    <name evidence="1" type="ORF">SPELUC_LOCUS15505</name>
</gene>
<proteinExistence type="predicted"/>
<dbReference type="Proteomes" id="UP000789366">
    <property type="component" value="Unassembled WGS sequence"/>
</dbReference>
<keyword evidence="2" id="KW-1185">Reference proteome</keyword>
<accession>A0ACA9QW59</accession>
<protein>
    <submittedName>
        <fullName evidence="1">3064_t:CDS:1</fullName>
    </submittedName>
</protein>
<organism evidence="1 2">
    <name type="scientific">Cetraspora pellucida</name>
    <dbReference type="NCBI Taxonomy" id="1433469"/>
    <lineage>
        <taxon>Eukaryota</taxon>
        <taxon>Fungi</taxon>
        <taxon>Fungi incertae sedis</taxon>
        <taxon>Mucoromycota</taxon>
        <taxon>Glomeromycotina</taxon>
        <taxon>Glomeromycetes</taxon>
        <taxon>Diversisporales</taxon>
        <taxon>Gigasporaceae</taxon>
        <taxon>Cetraspora</taxon>
    </lineage>
</organism>
<sequence>NPSTSVQQMYQWHVNPSCPKNNCDVVITTLNNNHNHELSLKAI</sequence>
<evidence type="ECO:0000313" key="1">
    <source>
        <dbReference type="EMBL" id="CAG8766682.1"/>
    </source>
</evidence>
<evidence type="ECO:0000313" key="2">
    <source>
        <dbReference type="Proteomes" id="UP000789366"/>
    </source>
</evidence>
<comment type="caution">
    <text evidence="1">The sequence shown here is derived from an EMBL/GenBank/DDBJ whole genome shotgun (WGS) entry which is preliminary data.</text>
</comment>
<name>A0ACA9QW59_9GLOM</name>
<feature type="non-terminal residue" evidence="1">
    <location>
        <position position="43"/>
    </location>
</feature>
<dbReference type="EMBL" id="CAJVPW010051532">
    <property type="protein sequence ID" value="CAG8766682.1"/>
    <property type="molecule type" value="Genomic_DNA"/>
</dbReference>
<feature type="non-terminal residue" evidence="1">
    <location>
        <position position="1"/>
    </location>
</feature>
<reference evidence="1" key="1">
    <citation type="submission" date="2021-06" db="EMBL/GenBank/DDBJ databases">
        <authorList>
            <person name="Kallberg Y."/>
            <person name="Tangrot J."/>
            <person name="Rosling A."/>
        </authorList>
    </citation>
    <scope>NUCLEOTIDE SEQUENCE</scope>
    <source>
        <strain evidence="1">28 12/20/2015</strain>
    </source>
</reference>